<name>G0UM14_TRYCI</name>
<organism evidence="3">
    <name type="scientific">Trypanosoma congolense (strain IL3000)</name>
    <dbReference type="NCBI Taxonomy" id="1068625"/>
    <lineage>
        <taxon>Eukaryota</taxon>
        <taxon>Discoba</taxon>
        <taxon>Euglenozoa</taxon>
        <taxon>Kinetoplastea</taxon>
        <taxon>Metakinetoplastina</taxon>
        <taxon>Trypanosomatida</taxon>
        <taxon>Trypanosomatidae</taxon>
        <taxon>Trypanosoma</taxon>
        <taxon>Nannomonas</taxon>
    </lineage>
</organism>
<protein>
    <recommendedName>
        <fullName evidence="4">T. congolense-specific, cell surface-expressed gene family</fullName>
    </recommendedName>
</protein>
<feature type="compositionally biased region" description="Basic and acidic residues" evidence="1">
    <location>
        <begin position="43"/>
        <end position="74"/>
    </location>
</feature>
<feature type="chain" id="PRO_5003410533" description="T. congolense-specific, cell surface-expressed gene family" evidence="2">
    <location>
        <begin position="26"/>
        <end position="104"/>
    </location>
</feature>
<reference evidence="3" key="1">
    <citation type="journal article" date="2012" name="Proc. Natl. Acad. Sci. U.S.A.">
        <title>Antigenic diversity is generated by distinct evolutionary mechanisms in African trypanosome species.</title>
        <authorList>
            <person name="Jackson A.P."/>
            <person name="Berry A."/>
            <person name="Aslett M."/>
            <person name="Allison H.C."/>
            <person name="Burton P."/>
            <person name="Vavrova-Anderson J."/>
            <person name="Brown R."/>
            <person name="Browne H."/>
            <person name="Corton N."/>
            <person name="Hauser H."/>
            <person name="Gamble J."/>
            <person name="Gilderthorp R."/>
            <person name="Marcello L."/>
            <person name="McQuillan J."/>
            <person name="Otto T.D."/>
            <person name="Quail M.A."/>
            <person name="Sanders M.J."/>
            <person name="van Tonder A."/>
            <person name="Ginger M.L."/>
            <person name="Field M.C."/>
            <person name="Barry J.D."/>
            <person name="Hertz-Fowler C."/>
            <person name="Berriman M."/>
        </authorList>
    </citation>
    <scope>NUCLEOTIDE SEQUENCE</scope>
    <source>
        <strain evidence="3">IL3000</strain>
    </source>
</reference>
<gene>
    <name evidence="3" type="ORF">TCIL3000_5_4230</name>
</gene>
<evidence type="ECO:0008006" key="4">
    <source>
        <dbReference type="Google" id="ProtNLM"/>
    </source>
</evidence>
<evidence type="ECO:0000256" key="2">
    <source>
        <dbReference type="SAM" id="SignalP"/>
    </source>
</evidence>
<sequence>MNIHFRVISFSSLLVLHLMVPPSSPALLLLPFGSNKRLTPLQTKEKKLEKTRTEDMKQPMRDQGSRAKGRHETSYIKMKTMPSSIDSLPREKEKGAFQCALHRS</sequence>
<dbReference type="EMBL" id="HE575318">
    <property type="protein sequence ID" value="CCC90676.1"/>
    <property type="molecule type" value="Genomic_DNA"/>
</dbReference>
<dbReference type="AlphaFoldDB" id="G0UM14"/>
<evidence type="ECO:0000313" key="3">
    <source>
        <dbReference type="EMBL" id="CCC90676.1"/>
    </source>
</evidence>
<proteinExistence type="predicted"/>
<keyword evidence="2" id="KW-0732">Signal</keyword>
<evidence type="ECO:0000256" key="1">
    <source>
        <dbReference type="SAM" id="MobiDB-lite"/>
    </source>
</evidence>
<accession>G0UM14</accession>
<feature type="signal peptide" evidence="2">
    <location>
        <begin position="1"/>
        <end position="25"/>
    </location>
</feature>
<feature type="region of interest" description="Disordered" evidence="1">
    <location>
        <begin position="40"/>
        <end position="104"/>
    </location>
</feature>